<keyword evidence="3" id="KW-1185">Reference proteome</keyword>
<feature type="signal peptide" evidence="1">
    <location>
        <begin position="1"/>
        <end position="26"/>
    </location>
</feature>
<reference evidence="2 3" key="1">
    <citation type="submission" date="2019-02" db="EMBL/GenBank/DDBJ databases">
        <title>Deep-cultivation of Planctomycetes and their phenomic and genomic characterization uncovers novel biology.</title>
        <authorList>
            <person name="Wiegand S."/>
            <person name="Jogler M."/>
            <person name="Boedeker C."/>
            <person name="Pinto D."/>
            <person name="Vollmers J."/>
            <person name="Rivas-Marin E."/>
            <person name="Kohn T."/>
            <person name="Peeters S.H."/>
            <person name="Heuer A."/>
            <person name="Rast P."/>
            <person name="Oberbeckmann S."/>
            <person name="Bunk B."/>
            <person name="Jeske O."/>
            <person name="Meyerdierks A."/>
            <person name="Storesund J.E."/>
            <person name="Kallscheuer N."/>
            <person name="Luecker S."/>
            <person name="Lage O.M."/>
            <person name="Pohl T."/>
            <person name="Merkel B.J."/>
            <person name="Hornburger P."/>
            <person name="Mueller R.-W."/>
            <person name="Bruemmer F."/>
            <person name="Labrenz M."/>
            <person name="Spormann A.M."/>
            <person name="Op den Camp H."/>
            <person name="Overmann J."/>
            <person name="Amann R."/>
            <person name="Jetten M.S.M."/>
            <person name="Mascher T."/>
            <person name="Medema M.H."/>
            <person name="Devos D.P."/>
            <person name="Kaster A.-K."/>
            <person name="Ovreas L."/>
            <person name="Rohde M."/>
            <person name="Galperin M.Y."/>
            <person name="Jogler C."/>
        </authorList>
    </citation>
    <scope>NUCLEOTIDE SEQUENCE [LARGE SCALE GENOMIC DNA]</scope>
    <source>
        <strain evidence="2 3">CA12</strain>
    </source>
</reference>
<evidence type="ECO:0000313" key="2">
    <source>
        <dbReference type="EMBL" id="QDT17498.1"/>
    </source>
</evidence>
<keyword evidence="1" id="KW-0732">Signal</keyword>
<dbReference type="KEGG" id="acaf:CA12_36240"/>
<organism evidence="2 3">
    <name type="scientific">Alienimonas californiensis</name>
    <dbReference type="NCBI Taxonomy" id="2527989"/>
    <lineage>
        <taxon>Bacteria</taxon>
        <taxon>Pseudomonadati</taxon>
        <taxon>Planctomycetota</taxon>
        <taxon>Planctomycetia</taxon>
        <taxon>Planctomycetales</taxon>
        <taxon>Planctomycetaceae</taxon>
        <taxon>Alienimonas</taxon>
    </lineage>
</organism>
<sequence precursor="true">MFRPLRPSRLVPAVALAALLAGVASAQEPALEPPRVLFESAGGERIVQDFTQVLDLAGPDGASQKEGLLNLLEGFLVGVDPKAPVRVEPLTGTSPTRYRLIVPVDDRRKWQQDNLNFASGIPSRELANQKDTFQLGFVRNAAFDGFMRYYPAEDGLEYAVIVEQQEDLPDEVKNVGALLTADQDGALLLRNTAGGDEAVARRWDRVAEAEKELLSALQPMPEESPEEFDLRKTGVAVQVNELGRFYAESQVVFASGNVPDGAIGAVGTVVYQPLPGTESAAAMDRVGAEPSRFAGVPFNEDANFSGHMQVPLTPRQQANFKNLMEKMRALLIAKVNEANLPDAQRTARLEAFNRMFDLANGVVDSGIVDGIVEAVSVDGKRRFVGAVGLPKGAELKPALEAFVGAREGRQAEWGVAEVAGATLHKFVLDETFADYVDDVIGTNEIWVAVAPDAFWYAAGPGAREELESQLNAAAAGGEASGQIIRLSSDPSSAVDLIGRVETPKGDANIEEYRRIAREALANCGGRITATLRKDDDGAVRGRALAPRCLLTLIGRIIAEISERENLAG</sequence>
<protein>
    <submittedName>
        <fullName evidence="2">Uncharacterized protein</fullName>
    </submittedName>
</protein>
<dbReference type="AlphaFoldDB" id="A0A517PDN3"/>
<dbReference type="RefSeq" id="WP_145360364.1">
    <property type="nucleotide sequence ID" value="NZ_CP036265.1"/>
</dbReference>
<dbReference type="Proteomes" id="UP000318741">
    <property type="component" value="Chromosome"/>
</dbReference>
<proteinExistence type="predicted"/>
<gene>
    <name evidence="2" type="ORF">CA12_36240</name>
</gene>
<name>A0A517PDN3_9PLAN</name>
<dbReference type="EMBL" id="CP036265">
    <property type="protein sequence ID" value="QDT17498.1"/>
    <property type="molecule type" value="Genomic_DNA"/>
</dbReference>
<evidence type="ECO:0000256" key="1">
    <source>
        <dbReference type="SAM" id="SignalP"/>
    </source>
</evidence>
<feature type="chain" id="PRO_5022015037" evidence="1">
    <location>
        <begin position="27"/>
        <end position="568"/>
    </location>
</feature>
<dbReference type="OrthoDB" id="207789at2"/>
<evidence type="ECO:0000313" key="3">
    <source>
        <dbReference type="Proteomes" id="UP000318741"/>
    </source>
</evidence>
<accession>A0A517PDN3</accession>